<comment type="caution">
    <text evidence="1">The sequence shown here is derived from an EMBL/GenBank/DDBJ whole genome shotgun (WGS) entry which is preliminary data.</text>
</comment>
<sequence length="180" mass="20683">MRVKVNKKIVLLAAMIVLACFYGFRAYPRSIHAFIDLDNIESMGILYRNYNAKSSDEKQYIINDRHEIEKVIEILNRYQYSKKLIQPDSVKSYAGDSVFIDIHFWGAGKVKKCSLAYAYGAAQEVNLSEKHSAQYHVGFFNKDADALFQEIYSYTRSLPSKTSLKNNFSEMIFAIDSNCT</sequence>
<keyword evidence="2" id="KW-1185">Reference proteome</keyword>
<dbReference type="Proteomes" id="UP001082703">
    <property type="component" value="Unassembled WGS sequence"/>
</dbReference>
<evidence type="ECO:0000313" key="1">
    <source>
        <dbReference type="EMBL" id="MCY1713335.1"/>
    </source>
</evidence>
<reference evidence="1 2" key="1">
    <citation type="submission" date="2022-11" db="EMBL/GenBank/DDBJ databases">
        <authorList>
            <person name="Caiyu Z."/>
        </authorList>
    </citation>
    <scope>NUCLEOTIDE SEQUENCE [LARGE SCALE GENOMIC DNA]</scope>
    <source>
        <strain evidence="1 2">YR-4</strain>
    </source>
</reference>
<gene>
    <name evidence="1" type="ORF">OUY18_03565</name>
</gene>
<accession>A0ABT4BSN6</accession>
<protein>
    <recommendedName>
        <fullName evidence="3">Lipoprotein</fullName>
    </recommendedName>
</protein>
<organism evidence="1 2">
    <name type="scientific">Caproiciproducens galactitolivorans</name>
    <dbReference type="NCBI Taxonomy" id="642589"/>
    <lineage>
        <taxon>Bacteria</taxon>
        <taxon>Bacillati</taxon>
        <taxon>Bacillota</taxon>
        <taxon>Clostridia</taxon>
        <taxon>Eubacteriales</taxon>
        <taxon>Acutalibacteraceae</taxon>
        <taxon>Caproiciproducens</taxon>
    </lineage>
</organism>
<evidence type="ECO:0008006" key="3">
    <source>
        <dbReference type="Google" id="ProtNLM"/>
    </source>
</evidence>
<name>A0ABT4BSN6_9FIRM</name>
<dbReference type="PROSITE" id="PS51257">
    <property type="entry name" value="PROKAR_LIPOPROTEIN"/>
    <property type="match status" value="1"/>
</dbReference>
<evidence type="ECO:0000313" key="2">
    <source>
        <dbReference type="Proteomes" id="UP001082703"/>
    </source>
</evidence>
<proteinExistence type="predicted"/>
<dbReference type="EMBL" id="JAPOHA010000003">
    <property type="protein sequence ID" value="MCY1713335.1"/>
    <property type="molecule type" value="Genomic_DNA"/>
</dbReference>